<dbReference type="PANTHER" id="PTHR10590">
    <property type="entry name" value="SODIUM/NUCLEOSIDE COTRANSPORTER"/>
    <property type="match status" value="1"/>
</dbReference>
<feature type="transmembrane region" description="Helical" evidence="7">
    <location>
        <begin position="84"/>
        <end position="101"/>
    </location>
</feature>
<keyword evidence="3" id="KW-1003">Cell membrane</keyword>
<feature type="domain" description="Concentrative nucleoside transporter C-terminal" evidence="9">
    <location>
        <begin position="352"/>
        <end position="559"/>
    </location>
</feature>
<dbReference type="Pfam" id="PF07662">
    <property type="entry name" value="Nucleos_tra2_C"/>
    <property type="match status" value="1"/>
</dbReference>
<evidence type="ECO:0000256" key="4">
    <source>
        <dbReference type="ARBA" id="ARBA00022692"/>
    </source>
</evidence>
<dbReference type="Pfam" id="PF07670">
    <property type="entry name" value="Gate"/>
    <property type="match status" value="1"/>
</dbReference>
<keyword evidence="4 7" id="KW-0812">Transmembrane</keyword>
<keyword evidence="6 7" id="KW-0472">Membrane</keyword>
<proteinExistence type="inferred from homology"/>
<evidence type="ECO:0000256" key="5">
    <source>
        <dbReference type="ARBA" id="ARBA00022989"/>
    </source>
</evidence>
<dbReference type="WBParaSite" id="nRc.2.0.1.t26192-RA">
    <property type="protein sequence ID" value="nRc.2.0.1.t26192-RA"/>
    <property type="gene ID" value="nRc.2.0.1.g26192"/>
</dbReference>
<dbReference type="InterPro" id="IPR002668">
    <property type="entry name" value="CNT_N_dom"/>
</dbReference>
<evidence type="ECO:0000313" key="12">
    <source>
        <dbReference type="WBParaSite" id="nRc.2.0.1.t26192-RA"/>
    </source>
</evidence>
<sequence>MTINTETFQCEDILPTYAAASTIAAASVTEKPRPPQASCCQKWGWFVGQLMPFIKRIFLVVLFLGYLAYLGYALHLDVNRAKPLVIFTAIILSGLVYYKIVSPLCGKRKTSGKVCSSLPRLLRRSGGNTSLQFLFPAATFVAIAVFLAIDTANNRRRLIPLGAIGSLIVLSCIFSTNPASIPWRTVYWGFFLQFLMGVLSLKWQMGLNAFGWLSENIVHFLEYTDYGTKFVYGFLVDPPNICGVGPIFVFKVLQVIIFFGSVVAVLYYFGIIQFVLSRLAKILQWTMGTNATESFYAVGCIVLGQSEAPILITPYLPKMTTSEFNTIMTTGFSCIAGSVFAAYVSLGACPFYILSACIMSAPASIAVSKILRPESEESQLKNVSDLKLPKSKEQNFIEAISSGATSVVIVVASITANLIVFLAFLYFIDDVAKYLASLAGLNIGFQVKRSSMMISHTEWEAKTNETLLVAQLMGTKTVLNEFIAYEHLGKLIAAGELTERAYMMATYALCSFSNFCSIGVQMGILNALCPEKKGVVAKTILRALVGGCICCIITSCVAGILVVDTHSCPPRLSSTNCTII</sequence>
<feature type="transmembrane region" description="Helical" evidence="7">
    <location>
        <begin position="324"/>
        <end position="345"/>
    </location>
</feature>
<feature type="domain" description="Nucleoside transporter/FeoB GTPase Gate" evidence="10">
    <location>
        <begin position="249"/>
        <end position="347"/>
    </location>
</feature>
<name>A0A915JJD6_ROMCU</name>
<reference evidence="12" key="1">
    <citation type="submission" date="2022-11" db="UniProtKB">
        <authorList>
            <consortium name="WormBaseParasite"/>
        </authorList>
    </citation>
    <scope>IDENTIFICATION</scope>
</reference>
<evidence type="ECO:0000259" key="10">
    <source>
        <dbReference type="Pfam" id="PF07670"/>
    </source>
</evidence>
<feature type="transmembrane region" description="Helical" evidence="7">
    <location>
        <begin position="540"/>
        <end position="563"/>
    </location>
</feature>
<evidence type="ECO:0000256" key="2">
    <source>
        <dbReference type="ARBA" id="ARBA00009033"/>
    </source>
</evidence>
<dbReference type="InterPro" id="IPR008276">
    <property type="entry name" value="C_nuclsd_transpt"/>
</dbReference>
<comment type="similarity">
    <text evidence="2">Belongs to the concentrative nucleoside transporter (CNT) (TC 2.A.41) family.</text>
</comment>
<evidence type="ECO:0000313" key="11">
    <source>
        <dbReference type="Proteomes" id="UP000887565"/>
    </source>
</evidence>
<dbReference type="PANTHER" id="PTHR10590:SF4">
    <property type="entry name" value="SOLUTE CARRIER FAMILY 28 MEMBER 3"/>
    <property type="match status" value="1"/>
</dbReference>
<feature type="transmembrane region" description="Helical" evidence="7">
    <location>
        <begin position="53"/>
        <end position="72"/>
    </location>
</feature>
<feature type="transmembrane region" description="Helical" evidence="7">
    <location>
        <begin position="295"/>
        <end position="312"/>
    </location>
</feature>
<feature type="transmembrane region" description="Helical" evidence="7">
    <location>
        <begin position="505"/>
        <end position="528"/>
    </location>
</feature>
<dbReference type="OMA" id="IMLYAMC"/>
<evidence type="ECO:0000256" key="1">
    <source>
        <dbReference type="ARBA" id="ARBA00004651"/>
    </source>
</evidence>
<dbReference type="Pfam" id="PF01773">
    <property type="entry name" value="Nucleos_tra2_N"/>
    <property type="match status" value="1"/>
</dbReference>
<feature type="domain" description="Concentrative nucleoside transporter N-terminal" evidence="8">
    <location>
        <begin position="166"/>
        <end position="234"/>
    </location>
</feature>
<dbReference type="AlphaFoldDB" id="A0A915JJD6"/>
<dbReference type="InterPro" id="IPR011642">
    <property type="entry name" value="Gate_dom"/>
</dbReference>
<feature type="transmembrane region" description="Helical" evidence="7">
    <location>
        <begin position="185"/>
        <end position="203"/>
    </location>
</feature>
<keyword evidence="11" id="KW-1185">Reference proteome</keyword>
<feature type="transmembrane region" description="Helical" evidence="7">
    <location>
        <begin position="161"/>
        <end position="179"/>
    </location>
</feature>
<evidence type="ECO:0000256" key="6">
    <source>
        <dbReference type="ARBA" id="ARBA00023136"/>
    </source>
</evidence>
<evidence type="ECO:0000259" key="8">
    <source>
        <dbReference type="Pfam" id="PF01773"/>
    </source>
</evidence>
<organism evidence="11 12">
    <name type="scientific">Romanomermis culicivorax</name>
    <name type="common">Nematode worm</name>
    <dbReference type="NCBI Taxonomy" id="13658"/>
    <lineage>
        <taxon>Eukaryota</taxon>
        <taxon>Metazoa</taxon>
        <taxon>Ecdysozoa</taxon>
        <taxon>Nematoda</taxon>
        <taxon>Enoplea</taxon>
        <taxon>Dorylaimia</taxon>
        <taxon>Mermithida</taxon>
        <taxon>Mermithoidea</taxon>
        <taxon>Mermithidae</taxon>
        <taxon>Romanomermis</taxon>
    </lineage>
</organism>
<comment type="subcellular location">
    <subcellularLocation>
        <location evidence="1">Cell membrane</location>
        <topology evidence="1">Multi-pass membrane protein</topology>
    </subcellularLocation>
</comment>
<feature type="transmembrane region" description="Helical" evidence="7">
    <location>
        <begin position="131"/>
        <end position="149"/>
    </location>
</feature>
<evidence type="ECO:0000256" key="7">
    <source>
        <dbReference type="SAM" id="Phobius"/>
    </source>
</evidence>
<dbReference type="InterPro" id="IPR011657">
    <property type="entry name" value="CNT_C_dom"/>
</dbReference>
<dbReference type="GO" id="GO:0005415">
    <property type="term" value="F:nucleoside:sodium symporter activity"/>
    <property type="evidence" value="ECO:0007669"/>
    <property type="project" value="TreeGrafter"/>
</dbReference>
<evidence type="ECO:0000256" key="3">
    <source>
        <dbReference type="ARBA" id="ARBA00022475"/>
    </source>
</evidence>
<dbReference type="Proteomes" id="UP000887565">
    <property type="component" value="Unplaced"/>
</dbReference>
<evidence type="ECO:0000259" key="9">
    <source>
        <dbReference type="Pfam" id="PF07662"/>
    </source>
</evidence>
<protein>
    <submittedName>
        <fullName evidence="12">Sodium/nucleoside cotransporter</fullName>
    </submittedName>
</protein>
<dbReference type="GO" id="GO:0005886">
    <property type="term" value="C:plasma membrane"/>
    <property type="evidence" value="ECO:0007669"/>
    <property type="project" value="UniProtKB-SubCell"/>
</dbReference>
<accession>A0A915JJD6</accession>
<feature type="transmembrane region" description="Helical" evidence="7">
    <location>
        <begin position="407"/>
        <end position="428"/>
    </location>
</feature>
<feature type="transmembrane region" description="Helical" evidence="7">
    <location>
        <begin position="255"/>
        <end position="275"/>
    </location>
</feature>
<keyword evidence="5 7" id="KW-1133">Transmembrane helix</keyword>